<proteinExistence type="predicted"/>
<name>A0ABV2Q2N8_9GAMM</name>
<keyword evidence="2" id="KW-0479">Metal-binding</keyword>
<evidence type="ECO:0000313" key="6">
    <source>
        <dbReference type="Proteomes" id="UP001549251"/>
    </source>
</evidence>
<dbReference type="Proteomes" id="UP001549251">
    <property type="component" value="Unassembled WGS sequence"/>
</dbReference>
<dbReference type="PANTHER" id="PTHR35008:SF8">
    <property type="entry name" value="ALCOHOL DEHYDROGENASE CYTOCHROME C SUBUNIT"/>
    <property type="match status" value="1"/>
</dbReference>
<evidence type="ECO:0000259" key="4">
    <source>
        <dbReference type="Pfam" id="PF00034"/>
    </source>
</evidence>
<dbReference type="InterPro" id="IPR009056">
    <property type="entry name" value="Cyt_c-like_dom"/>
</dbReference>
<evidence type="ECO:0000256" key="2">
    <source>
        <dbReference type="ARBA" id="ARBA00022723"/>
    </source>
</evidence>
<reference evidence="5 6" key="1">
    <citation type="submission" date="2024-06" db="EMBL/GenBank/DDBJ databases">
        <title>Sorghum-associated microbial communities from plants grown in Nebraska, USA.</title>
        <authorList>
            <person name="Schachtman D."/>
        </authorList>
    </citation>
    <scope>NUCLEOTIDE SEQUENCE [LARGE SCALE GENOMIC DNA]</scope>
    <source>
        <strain evidence="5 6">1757</strain>
    </source>
</reference>
<evidence type="ECO:0000256" key="3">
    <source>
        <dbReference type="ARBA" id="ARBA00023004"/>
    </source>
</evidence>
<organism evidence="5 6">
    <name type="scientific">Rhodanobacter soli</name>
    <dbReference type="NCBI Taxonomy" id="590609"/>
    <lineage>
        <taxon>Bacteria</taxon>
        <taxon>Pseudomonadati</taxon>
        <taxon>Pseudomonadota</taxon>
        <taxon>Gammaproteobacteria</taxon>
        <taxon>Lysobacterales</taxon>
        <taxon>Rhodanobacteraceae</taxon>
        <taxon>Rhodanobacter</taxon>
    </lineage>
</organism>
<keyword evidence="6" id="KW-1185">Reference proteome</keyword>
<feature type="non-terminal residue" evidence="5">
    <location>
        <position position="1"/>
    </location>
</feature>
<comment type="caution">
    <text evidence="5">The sequence shown here is derived from an EMBL/GenBank/DDBJ whole genome shotgun (WGS) entry which is preliminary data.</text>
</comment>
<feature type="domain" description="Cytochrome c" evidence="4">
    <location>
        <begin position="1"/>
        <end position="74"/>
    </location>
</feature>
<dbReference type="Gene3D" id="1.10.760.10">
    <property type="entry name" value="Cytochrome c-like domain"/>
    <property type="match status" value="1"/>
</dbReference>
<evidence type="ECO:0000256" key="1">
    <source>
        <dbReference type="ARBA" id="ARBA00022617"/>
    </source>
</evidence>
<dbReference type="SUPFAM" id="SSF46626">
    <property type="entry name" value="Cytochrome c"/>
    <property type="match status" value="1"/>
</dbReference>
<dbReference type="Pfam" id="PF00034">
    <property type="entry name" value="Cytochrom_C"/>
    <property type="match status" value="1"/>
</dbReference>
<dbReference type="EMBL" id="JBEPSD010000006">
    <property type="protein sequence ID" value="MET4571142.1"/>
    <property type="molecule type" value="Genomic_DNA"/>
</dbReference>
<evidence type="ECO:0000313" key="5">
    <source>
        <dbReference type="EMBL" id="MET4571142.1"/>
    </source>
</evidence>
<keyword evidence="3" id="KW-0408">Iron</keyword>
<dbReference type="InterPro" id="IPR036909">
    <property type="entry name" value="Cyt_c-like_dom_sf"/>
</dbReference>
<dbReference type="RefSeq" id="WP_354553213.1">
    <property type="nucleotide sequence ID" value="NZ_JBEPSD010000006.1"/>
</dbReference>
<gene>
    <name evidence="5" type="ORF">ABIE04_003526</name>
</gene>
<dbReference type="PANTHER" id="PTHR35008">
    <property type="entry name" value="BLL4482 PROTEIN-RELATED"/>
    <property type="match status" value="1"/>
</dbReference>
<accession>A0ABV2Q2N8</accession>
<dbReference type="InterPro" id="IPR051459">
    <property type="entry name" value="Cytochrome_c-type_DH"/>
</dbReference>
<protein>
    <submittedName>
        <fullName evidence="5">Mono/diheme cytochrome c family protein</fullName>
    </submittedName>
</protein>
<sequence length="101" mass="10636">CHQANGEGLPNVFPPLAKSDFLAADPKRAMTIVTHGLTGKITVNGHEYDSVMPPMAQLTDDEVANILTYVLNSWDNPGGQISKEEVAKARAAAAPAAAAEH</sequence>
<keyword evidence="1" id="KW-0349">Heme</keyword>